<dbReference type="Gene3D" id="3.30.720.120">
    <property type="match status" value="1"/>
</dbReference>
<dbReference type="PROSITE" id="PS51819">
    <property type="entry name" value="VOC"/>
    <property type="match status" value="1"/>
</dbReference>
<proteinExistence type="predicted"/>
<dbReference type="RefSeq" id="WP_188421009.1">
    <property type="nucleotide sequence ID" value="NZ_BMDP01000002.1"/>
</dbReference>
<protein>
    <submittedName>
        <fullName evidence="2">Glyoxalase</fullName>
    </submittedName>
</protein>
<name>A0A8J3AWQ7_9BURK</name>
<gene>
    <name evidence="2" type="ORF">GCM10011430_19190</name>
</gene>
<dbReference type="InterPro" id="IPR029068">
    <property type="entry name" value="Glyas_Bleomycin-R_OHBP_Dase"/>
</dbReference>
<dbReference type="InterPro" id="IPR037523">
    <property type="entry name" value="VOC_core"/>
</dbReference>
<reference evidence="2" key="1">
    <citation type="journal article" date="2014" name="Int. J. Syst. Evol. Microbiol.">
        <title>Complete genome sequence of Corynebacterium casei LMG S-19264T (=DSM 44701T), isolated from a smear-ripened cheese.</title>
        <authorList>
            <consortium name="US DOE Joint Genome Institute (JGI-PGF)"/>
            <person name="Walter F."/>
            <person name="Albersmeier A."/>
            <person name="Kalinowski J."/>
            <person name="Ruckert C."/>
        </authorList>
    </citation>
    <scope>NUCLEOTIDE SEQUENCE</scope>
    <source>
        <strain evidence="2">CCM 7664</strain>
    </source>
</reference>
<dbReference type="AlphaFoldDB" id="A0A8J3AWQ7"/>
<reference evidence="2" key="2">
    <citation type="submission" date="2020-09" db="EMBL/GenBank/DDBJ databases">
        <authorList>
            <person name="Sun Q."/>
            <person name="Sedlacek I."/>
        </authorList>
    </citation>
    <scope>NUCLEOTIDE SEQUENCE</scope>
    <source>
        <strain evidence="2">CCM 7664</strain>
    </source>
</reference>
<dbReference type="InterPro" id="IPR004360">
    <property type="entry name" value="Glyas_Fos-R_dOase_dom"/>
</dbReference>
<evidence type="ECO:0000259" key="1">
    <source>
        <dbReference type="PROSITE" id="PS51819"/>
    </source>
</evidence>
<dbReference type="PANTHER" id="PTHR34109">
    <property type="entry name" value="BNAUNNG04460D PROTEIN-RELATED"/>
    <property type="match status" value="1"/>
</dbReference>
<dbReference type="PANTHER" id="PTHR34109:SF1">
    <property type="entry name" value="VOC DOMAIN-CONTAINING PROTEIN"/>
    <property type="match status" value="1"/>
</dbReference>
<feature type="domain" description="VOC" evidence="1">
    <location>
        <begin position="12"/>
        <end position="137"/>
    </location>
</feature>
<dbReference type="Pfam" id="PF00903">
    <property type="entry name" value="Glyoxalase"/>
    <property type="match status" value="1"/>
</dbReference>
<dbReference type="Proteomes" id="UP000627205">
    <property type="component" value="Unassembled WGS sequence"/>
</dbReference>
<sequence>MSQPAAKPIPDNMHTITPHLVCADAAAAIDFYVKAFNAVELARLPGPDGKMWHAMVRIGDSPVMLVDEFPDYGSLGPKARNGTSVTLHMYAKDADAAFKQAVDAGATVKMPLEDAFWGDRYGILEDPFGHSWSIATHIKDLTPEEIGKAAQQAMSSGAGCAEAK</sequence>
<accession>A0A8J3AWQ7</accession>
<dbReference type="SUPFAM" id="SSF54593">
    <property type="entry name" value="Glyoxalase/Bleomycin resistance protein/Dihydroxybiphenyl dioxygenase"/>
    <property type="match status" value="1"/>
</dbReference>
<organism evidence="2 3">
    <name type="scientific">Oxalicibacterium solurbis</name>
    <dbReference type="NCBI Taxonomy" id="69280"/>
    <lineage>
        <taxon>Bacteria</taxon>
        <taxon>Pseudomonadati</taxon>
        <taxon>Pseudomonadota</taxon>
        <taxon>Betaproteobacteria</taxon>
        <taxon>Burkholderiales</taxon>
        <taxon>Oxalobacteraceae</taxon>
        <taxon>Oxalicibacterium</taxon>
    </lineage>
</organism>
<dbReference type="CDD" id="cd07246">
    <property type="entry name" value="VOC_like"/>
    <property type="match status" value="1"/>
</dbReference>
<evidence type="ECO:0000313" key="3">
    <source>
        <dbReference type="Proteomes" id="UP000627205"/>
    </source>
</evidence>
<dbReference type="EMBL" id="BMDP01000002">
    <property type="protein sequence ID" value="GGI54745.1"/>
    <property type="molecule type" value="Genomic_DNA"/>
</dbReference>
<evidence type="ECO:0000313" key="2">
    <source>
        <dbReference type="EMBL" id="GGI54745.1"/>
    </source>
</evidence>
<comment type="caution">
    <text evidence="2">The sequence shown here is derived from an EMBL/GenBank/DDBJ whole genome shotgun (WGS) entry which is preliminary data.</text>
</comment>
<keyword evidence="3" id="KW-1185">Reference proteome</keyword>
<dbReference type="Gene3D" id="3.30.720.110">
    <property type="match status" value="1"/>
</dbReference>